<evidence type="ECO:0000256" key="1">
    <source>
        <dbReference type="ARBA" id="ARBA00008874"/>
    </source>
</evidence>
<dbReference type="PANTHER" id="PTHR48014">
    <property type="entry name" value="SERINE/THREONINE-PROTEIN KINASE FRAY2"/>
    <property type="match status" value="1"/>
</dbReference>
<protein>
    <recommendedName>
        <fullName evidence="3">Protein kinase domain-containing protein</fullName>
    </recommendedName>
</protein>
<dbReference type="EMBL" id="CAMAPF010000948">
    <property type="protein sequence ID" value="CAH9128057.1"/>
    <property type="molecule type" value="Genomic_DNA"/>
</dbReference>
<dbReference type="InterPro" id="IPR011009">
    <property type="entry name" value="Kinase-like_dom_sf"/>
</dbReference>
<keyword evidence="5" id="KW-1185">Reference proteome</keyword>
<feature type="region of interest" description="Disordered" evidence="2">
    <location>
        <begin position="491"/>
        <end position="515"/>
    </location>
</feature>
<evidence type="ECO:0000259" key="3">
    <source>
        <dbReference type="PROSITE" id="PS50011"/>
    </source>
</evidence>
<reference evidence="4" key="1">
    <citation type="submission" date="2022-07" db="EMBL/GenBank/DDBJ databases">
        <authorList>
            <person name="Macas J."/>
            <person name="Novak P."/>
            <person name="Neumann P."/>
        </authorList>
    </citation>
    <scope>NUCLEOTIDE SEQUENCE</scope>
</reference>
<feature type="domain" description="Protein kinase" evidence="3">
    <location>
        <begin position="44"/>
        <end position="359"/>
    </location>
</feature>
<organism evidence="4 5">
    <name type="scientific">Cuscuta epithymum</name>
    <dbReference type="NCBI Taxonomy" id="186058"/>
    <lineage>
        <taxon>Eukaryota</taxon>
        <taxon>Viridiplantae</taxon>
        <taxon>Streptophyta</taxon>
        <taxon>Embryophyta</taxon>
        <taxon>Tracheophyta</taxon>
        <taxon>Spermatophyta</taxon>
        <taxon>Magnoliopsida</taxon>
        <taxon>eudicotyledons</taxon>
        <taxon>Gunneridae</taxon>
        <taxon>Pentapetalae</taxon>
        <taxon>asterids</taxon>
        <taxon>lamiids</taxon>
        <taxon>Solanales</taxon>
        <taxon>Convolvulaceae</taxon>
        <taxon>Cuscuteae</taxon>
        <taxon>Cuscuta</taxon>
        <taxon>Cuscuta subgen. Cuscuta</taxon>
    </lineage>
</organism>
<evidence type="ECO:0000256" key="2">
    <source>
        <dbReference type="SAM" id="MobiDB-lite"/>
    </source>
</evidence>
<proteinExistence type="inferred from homology"/>
<dbReference type="Proteomes" id="UP001152523">
    <property type="component" value="Unassembled WGS sequence"/>
</dbReference>
<gene>
    <name evidence="4" type="ORF">CEPIT_LOCUS28797</name>
</gene>
<feature type="compositionally biased region" description="Basic residues" evidence="2">
    <location>
        <begin position="306"/>
        <end position="315"/>
    </location>
</feature>
<dbReference type="GO" id="GO:0004672">
    <property type="term" value="F:protein kinase activity"/>
    <property type="evidence" value="ECO:0007669"/>
    <property type="project" value="InterPro"/>
</dbReference>
<feature type="compositionally biased region" description="Basic and acidic residues" evidence="2">
    <location>
        <begin position="296"/>
        <end position="305"/>
    </location>
</feature>
<dbReference type="GO" id="GO:0043539">
    <property type="term" value="F:protein serine/threonine kinase activator activity"/>
    <property type="evidence" value="ECO:0007669"/>
    <property type="project" value="InterPro"/>
</dbReference>
<dbReference type="SUPFAM" id="SSF56112">
    <property type="entry name" value="Protein kinase-like (PK-like)"/>
    <property type="match status" value="2"/>
</dbReference>
<accession>A0AAV0EXS8</accession>
<sequence length="920" mass="104669">MAAAAESGRRKYIVHYGTRFVYKILSEDPIGRDFDNIPVYKVAYSVDEEENSGGGNERKFADHEFLSLKRVNYHDSESVLPFVNLYGEILRKNMAGLLLPCEYKHLMPVKAHFIEQETEDLCLVMPFCERGSLRSVMSDKFRHGLPETCISVALRYVLKSLKFLHRFKNLHRDINAGHIYVKSGPRILLGFAGTLYEHGVPNVECSSHSSLPVTQICKWAAPPEVYCGGGRNDTYYLDYTELSDVWLVGITALELAYGTIRVPNREALETMIKEIIRTRRLPKKLGCGGIDDNREEEAHEEDKRSDKGKKKQKIMRKVDPEEEIRASFSREFETMVADCLAWDPWNRPTASDLLKHEFFDKKGVTRSALKSHFQNAVIQMEAVKGLKNMLRVAAPDFRRPQSQISIPGITASFDLNLDPPSTSRRRPEPQITIPGHGVSNPECSSSCTLSESDISHLDPEFKRYLSVLFSSAPALTDVPFKLRHKRKLTFDGKEDEERKKTKTQEAESGVMDGEGMWGNSLGEISSASPVNSWMDVDYNNDAYDDTVQFASPPPPPPTLTEYLVDPDTLVVYRIVSMDPIGIASLGKLPVYRVAYSICDDIPYHREFVYNDFSLVKVVNSRSNPDVYRRLKNELESKNNKLKKDHENLLQVEGFFLDQDSWDYFIVMAYAEWGSLQSIMAEHFPHGLPETFISLILRSVLEAVCFLHQGKMIHGDISAGHVYVQSGPNIKMGFGATVYDHGVSNLECSSSCTLPETDISHWAAAPEVYNHERKNQRSTEESDVWLVGIMALELAYGGIRIPSREALEVMSREIHEKRRLPKRYPPAPQGLDQQQQQLTREVEGKGKQIVMEEEDYGDGSSEERSFSREFEKLVADCLAWKPWERPNARTLLKHEFFAVKGIETSELESHFEDVLIDRLRK</sequence>
<evidence type="ECO:0000313" key="4">
    <source>
        <dbReference type="EMBL" id="CAH9128057.1"/>
    </source>
</evidence>
<dbReference type="InterPro" id="IPR047173">
    <property type="entry name" value="STRAD_A/B-like"/>
</dbReference>
<feature type="region of interest" description="Disordered" evidence="2">
    <location>
        <begin position="415"/>
        <end position="444"/>
    </location>
</feature>
<dbReference type="InterPro" id="IPR000719">
    <property type="entry name" value="Prot_kinase_dom"/>
</dbReference>
<evidence type="ECO:0000313" key="5">
    <source>
        <dbReference type="Proteomes" id="UP001152523"/>
    </source>
</evidence>
<dbReference type="AlphaFoldDB" id="A0AAV0EXS8"/>
<dbReference type="Pfam" id="PF00069">
    <property type="entry name" value="Pkinase"/>
    <property type="match status" value="2"/>
</dbReference>
<dbReference type="PROSITE" id="PS50011">
    <property type="entry name" value="PROTEIN_KINASE_DOM"/>
    <property type="match status" value="2"/>
</dbReference>
<dbReference type="Gene3D" id="1.10.510.10">
    <property type="entry name" value="Transferase(Phosphotransferase) domain 1"/>
    <property type="match status" value="2"/>
</dbReference>
<feature type="region of interest" description="Disordered" evidence="2">
    <location>
        <begin position="287"/>
        <end position="316"/>
    </location>
</feature>
<comment type="caution">
    <text evidence="4">The sequence shown here is derived from an EMBL/GenBank/DDBJ whole genome shotgun (WGS) entry which is preliminary data.</text>
</comment>
<dbReference type="PANTHER" id="PTHR48014:SF3">
    <property type="entry name" value="PROTEIN KINASE DOMAIN-CONTAINING PROTEIN"/>
    <property type="match status" value="1"/>
</dbReference>
<feature type="region of interest" description="Disordered" evidence="2">
    <location>
        <begin position="843"/>
        <end position="862"/>
    </location>
</feature>
<comment type="similarity">
    <text evidence="1">Belongs to the protein kinase superfamily. STE Ser/Thr protein kinase family. STE20 subfamily.</text>
</comment>
<feature type="compositionally biased region" description="Basic and acidic residues" evidence="2">
    <location>
        <begin position="491"/>
        <end position="505"/>
    </location>
</feature>
<name>A0AAV0EXS8_9ASTE</name>
<dbReference type="GO" id="GO:0005524">
    <property type="term" value="F:ATP binding"/>
    <property type="evidence" value="ECO:0007669"/>
    <property type="project" value="InterPro"/>
</dbReference>
<feature type="domain" description="Protein kinase" evidence="3">
    <location>
        <begin position="574"/>
        <end position="896"/>
    </location>
</feature>